<evidence type="ECO:0000259" key="1">
    <source>
        <dbReference type="Pfam" id="PF01796"/>
    </source>
</evidence>
<dbReference type="InterPro" id="IPR052513">
    <property type="entry name" value="Thioester_dehydratase-like"/>
</dbReference>
<feature type="domain" description="ChsH2 C-terminal OB-fold" evidence="1">
    <location>
        <begin position="47"/>
        <end position="109"/>
    </location>
</feature>
<dbReference type="PANTHER" id="PTHR34075:SF5">
    <property type="entry name" value="BLR3430 PROTEIN"/>
    <property type="match status" value="1"/>
</dbReference>
<reference evidence="2" key="1">
    <citation type="journal article" date="2014" name="Front. Microbiol.">
        <title>High frequency of phylogenetically diverse reductive dehalogenase-homologous genes in deep subseafloor sedimentary metagenomes.</title>
        <authorList>
            <person name="Kawai M."/>
            <person name="Futagami T."/>
            <person name="Toyoda A."/>
            <person name="Takaki Y."/>
            <person name="Nishi S."/>
            <person name="Hori S."/>
            <person name="Arai W."/>
            <person name="Tsubouchi T."/>
            <person name="Morono Y."/>
            <person name="Uchiyama I."/>
            <person name="Ito T."/>
            <person name="Fujiyama A."/>
            <person name="Inagaki F."/>
            <person name="Takami H."/>
        </authorList>
    </citation>
    <scope>NUCLEOTIDE SEQUENCE</scope>
    <source>
        <strain evidence="2">Expedition CK06-06</strain>
    </source>
</reference>
<name>X1ARX8_9ZZZZ</name>
<accession>X1ARX8</accession>
<dbReference type="SUPFAM" id="SSF50249">
    <property type="entry name" value="Nucleic acid-binding proteins"/>
    <property type="match status" value="1"/>
</dbReference>
<dbReference type="InterPro" id="IPR012340">
    <property type="entry name" value="NA-bd_OB-fold"/>
</dbReference>
<proteinExistence type="predicted"/>
<comment type="caution">
    <text evidence="2">The sequence shown here is derived from an EMBL/GenBank/DDBJ whole genome shotgun (WGS) entry which is preliminary data.</text>
</comment>
<protein>
    <recommendedName>
        <fullName evidence="1">ChsH2 C-terminal OB-fold domain-containing protein</fullName>
    </recommendedName>
</protein>
<dbReference type="AlphaFoldDB" id="X1ARX8"/>
<evidence type="ECO:0000313" key="2">
    <source>
        <dbReference type="EMBL" id="GAG75048.1"/>
    </source>
</evidence>
<gene>
    <name evidence="2" type="ORF">S01H4_32665</name>
</gene>
<sequence length="129" mass="14832">MEPPKIWRDKRQRYLALGINCKKCGKRSFPLSEYCPYCGTNDVEEYRLAETGKILYFTNVSMTSDEMAFNAPYCLGIVELDDGIKVTGQIIDCDYNNLKNGMEVKMVFRILARDGHEGLIKYGFKFTSM</sequence>
<dbReference type="Pfam" id="PF01796">
    <property type="entry name" value="OB_ChsH2_C"/>
    <property type="match status" value="1"/>
</dbReference>
<dbReference type="EMBL" id="BART01017103">
    <property type="protein sequence ID" value="GAG75048.1"/>
    <property type="molecule type" value="Genomic_DNA"/>
</dbReference>
<dbReference type="PANTHER" id="PTHR34075">
    <property type="entry name" value="BLR3430 PROTEIN"/>
    <property type="match status" value="1"/>
</dbReference>
<dbReference type="InterPro" id="IPR002878">
    <property type="entry name" value="ChsH2_C"/>
</dbReference>
<organism evidence="2">
    <name type="scientific">marine sediment metagenome</name>
    <dbReference type="NCBI Taxonomy" id="412755"/>
    <lineage>
        <taxon>unclassified sequences</taxon>
        <taxon>metagenomes</taxon>
        <taxon>ecological metagenomes</taxon>
    </lineage>
</organism>